<proteinExistence type="evidence at transcript level"/>
<dbReference type="EMBL" id="MK387112">
    <property type="protein sequence ID" value="QBH70078.1"/>
    <property type="molecule type" value="mRNA"/>
</dbReference>
<sequence length="90" mass="9764">MRVVLAACCLFAVCLLFVSGDDDAPDTHTPPYDVDSAMFPGPCVNNNPTCDSWSKNSDNPCVKQKYMHENCKKACTKCTEGGELPPPPPE</sequence>
<reference evidence="4" key="1">
    <citation type="journal article" date="2019" name="Toxins">
        <title>A Recurrent Motif: Diversity and Evolution of ShKT Domain Containing Proteins in the Vampire Snail Cumia reticulata.</title>
        <authorList>
            <person name="Gerdol M."/>
            <person name="Cervelli M."/>
            <person name="Mariottini P."/>
            <person name="Oliverio M."/>
            <person name="Dutertre S."/>
            <person name="Modica M.V."/>
        </authorList>
    </citation>
    <scope>NUCLEOTIDE SEQUENCE</scope>
</reference>
<evidence type="ECO:0000259" key="3">
    <source>
        <dbReference type="PROSITE" id="PS51670"/>
    </source>
</evidence>
<comment type="caution">
    <text evidence="1">Lacks conserved residue(s) required for the propagation of feature annotation.</text>
</comment>
<accession>A0A481SP29</accession>
<feature type="signal peptide" evidence="2">
    <location>
        <begin position="1"/>
        <end position="20"/>
    </location>
</feature>
<keyword evidence="2" id="KW-0732">Signal</keyword>
<protein>
    <submittedName>
        <fullName evidence="4">ShKL11</fullName>
    </submittedName>
</protein>
<evidence type="ECO:0000256" key="2">
    <source>
        <dbReference type="SAM" id="SignalP"/>
    </source>
</evidence>
<dbReference type="InterPro" id="IPR003582">
    <property type="entry name" value="ShKT_dom"/>
</dbReference>
<evidence type="ECO:0000313" key="4">
    <source>
        <dbReference type="EMBL" id="QBH70078.1"/>
    </source>
</evidence>
<name>A0A481SP29_9CAEN</name>
<organism evidence="4">
    <name type="scientific">Colubraria reticulata</name>
    <dbReference type="NCBI Taxonomy" id="604273"/>
    <lineage>
        <taxon>Eukaryota</taxon>
        <taxon>Metazoa</taxon>
        <taxon>Spiralia</taxon>
        <taxon>Lophotrochozoa</taxon>
        <taxon>Mollusca</taxon>
        <taxon>Gastropoda</taxon>
        <taxon>Caenogastropoda</taxon>
        <taxon>Neogastropoda</taxon>
        <taxon>Buccinoidea</taxon>
        <taxon>Buccinidae</taxon>
        <taxon>Colubraria</taxon>
    </lineage>
</organism>
<feature type="domain" description="ShKT" evidence="3">
    <location>
        <begin position="43"/>
        <end position="78"/>
    </location>
</feature>
<dbReference type="PROSITE" id="PS51670">
    <property type="entry name" value="SHKT"/>
    <property type="match status" value="1"/>
</dbReference>
<evidence type="ECO:0000256" key="1">
    <source>
        <dbReference type="PROSITE-ProRule" id="PRU01005"/>
    </source>
</evidence>
<dbReference type="AlphaFoldDB" id="A0A481SP29"/>
<feature type="chain" id="PRO_5019714232" evidence="2">
    <location>
        <begin position="21"/>
        <end position="90"/>
    </location>
</feature>